<protein>
    <recommendedName>
        <fullName evidence="1">Nmd3 N-terminal domain-containing protein</fullName>
    </recommendedName>
</protein>
<gene>
    <name evidence="2" type="ORF">AMJ87_01450</name>
</gene>
<dbReference type="Proteomes" id="UP000051096">
    <property type="component" value="Unassembled WGS sequence"/>
</dbReference>
<evidence type="ECO:0000259" key="1">
    <source>
        <dbReference type="Pfam" id="PF04981"/>
    </source>
</evidence>
<proteinExistence type="predicted"/>
<organism evidence="2 3">
    <name type="scientific">candidate division WOR_3 bacterium SM23_60</name>
    <dbReference type="NCBI Taxonomy" id="1703780"/>
    <lineage>
        <taxon>Bacteria</taxon>
        <taxon>Bacteria division WOR-3</taxon>
    </lineage>
</organism>
<comment type="caution">
    <text evidence="2">The sequence shown here is derived from an EMBL/GenBank/DDBJ whole genome shotgun (WGS) entry which is preliminary data.</text>
</comment>
<accession>A0A0S8GKK0</accession>
<evidence type="ECO:0000313" key="2">
    <source>
        <dbReference type="EMBL" id="KPK73543.1"/>
    </source>
</evidence>
<feature type="domain" description="Nmd3 N-terminal" evidence="1">
    <location>
        <begin position="53"/>
        <end position="148"/>
    </location>
</feature>
<dbReference type="AlphaFoldDB" id="A0A0S8GKK0"/>
<dbReference type="NCBIfam" id="NF040826">
    <property type="entry name" value="lxa_BCAM0308"/>
    <property type="match status" value="1"/>
</dbReference>
<dbReference type="EMBL" id="LJUO01000007">
    <property type="protein sequence ID" value="KPK73543.1"/>
    <property type="molecule type" value="Genomic_DNA"/>
</dbReference>
<dbReference type="InterPro" id="IPR047706">
    <property type="entry name" value="BCAM0308-like"/>
</dbReference>
<evidence type="ECO:0000313" key="3">
    <source>
        <dbReference type="Proteomes" id="UP000051096"/>
    </source>
</evidence>
<name>A0A0S8GKK0_UNCW3</name>
<reference evidence="2 3" key="1">
    <citation type="journal article" date="2015" name="Microbiome">
        <title>Genomic resolution of linkages in carbon, nitrogen, and sulfur cycling among widespread estuary sediment bacteria.</title>
        <authorList>
            <person name="Baker B.J."/>
            <person name="Lazar C.S."/>
            <person name="Teske A.P."/>
            <person name="Dick G.J."/>
        </authorList>
    </citation>
    <scope>NUCLEOTIDE SEQUENCE [LARGE SCALE GENOMIC DNA]</scope>
    <source>
        <strain evidence="2">SM23_60</strain>
    </source>
</reference>
<dbReference type="InterPro" id="IPR007064">
    <property type="entry name" value="Nmd3_N"/>
</dbReference>
<dbReference type="Pfam" id="PF04981">
    <property type="entry name" value="NMD3"/>
    <property type="match status" value="1"/>
</dbReference>
<sequence length="168" mass="20045">MPKGHRGIRGGLRSHLEDPYLTRRSYKEPTLCPRCGLVYKKRRWQRIPNFDPKLAVERHKCPACRKEEDHYVMGIVYIRGDFFRQRREEIVNMLRNEEKKEIGPNPLDRIMGIVEDKDGIRIETTSENLAVHLGRMLYNSYGGDVQYKFSDEQKLARVFWHREKKEVK</sequence>